<reference evidence="1 2" key="1">
    <citation type="submission" date="2024-01" db="EMBL/GenBank/DDBJ databases">
        <title>The genomes of 5 underutilized Papilionoideae crops provide insights into root nodulation and disease resistanc.</title>
        <authorList>
            <person name="Jiang F."/>
        </authorList>
    </citation>
    <scope>NUCLEOTIDE SEQUENCE [LARGE SCALE GENOMIC DNA]</scope>
    <source>
        <strain evidence="1">DUOXIRENSHENG_FW03</strain>
        <tissue evidence="1">Leaves</tissue>
    </source>
</reference>
<evidence type="ECO:0000313" key="1">
    <source>
        <dbReference type="EMBL" id="KAK7380626.1"/>
    </source>
</evidence>
<comment type="caution">
    <text evidence="1">The sequence shown here is derived from an EMBL/GenBank/DDBJ whole genome shotgun (WGS) entry which is preliminary data.</text>
</comment>
<dbReference type="AlphaFoldDB" id="A0AAN9NWT7"/>
<gene>
    <name evidence="1" type="ORF">VNO78_33141</name>
</gene>
<name>A0AAN9NWT7_PSOTE</name>
<dbReference type="Proteomes" id="UP001386955">
    <property type="component" value="Unassembled WGS sequence"/>
</dbReference>
<protein>
    <submittedName>
        <fullName evidence="1">Uncharacterized protein</fullName>
    </submittedName>
</protein>
<evidence type="ECO:0000313" key="2">
    <source>
        <dbReference type="Proteomes" id="UP001386955"/>
    </source>
</evidence>
<proteinExistence type="predicted"/>
<organism evidence="1 2">
    <name type="scientific">Psophocarpus tetragonolobus</name>
    <name type="common">Winged bean</name>
    <name type="synonym">Dolichos tetragonolobus</name>
    <dbReference type="NCBI Taxonomy" id="3891"/>
    <lineage>
        <taxon>Eukaryota</taxon>
        <taxon>Viridiplantae</taxon>
        <taxon>Streptophyta</taxon>
        <taxon>Embryophyta</taxon>
        <taxon>Tracheophyta</taxon>
        <taxon>Spermatophyta</taxon>
        <taxon>Magnoliopsida</taxon>
        <taxon>eudicotyledons</taxon>
        <taxon>Gunneridae</taxon>
        <taxon>Pentapetalae</taxon>
        <taxon>rosids</taxon>
        <taxon>fabids</taxon>
        <taxon>Fabales</taxon>
        <taxon>Fabaceae</taxon>
        <taxon>Papilionoideae</taxon>
        <taxon>50 kb inversion clade</taxon>
        <taxon>NPAAA clade</taxon>
        <taxon>indigoferoid/millettioid clade</taxon>
        <taxon>Phaseoleae</taxon>
        <taxon>Psophocarpus</taxon>
    </lineage>
</organism>
<keyword evidence="2" id="KW-1185">Reference proteome</keyword>
<dbReference type="EMBL" id="JAYMYS010000009">
    <property type="protein sequence ID" value="KAK7380626.1"/>
    <property type="molecule type" value="Genomic_DNA"/>
</dbReference>
<sequence length="111" mass="12967">MRCLITNGYEAQSKMNWYLTLCKYDTQAVLKSNFQLVIIEKVAPKFEVISSLLEILDGLPRETAEEVETSAETETASELELKEQSRDFEEWINGTSNRLRFRSWKGVRVWE</sequence>
<accession>A0AAN9NWT7</accession>